<dbReference type="InterPro" id="IPR002052">
    <property type="entry name" value="DNA_methylase_N6_adenine_CS"/>
</dbReference>
<accession>A0A318XKG4</accession>
<dbReference type="Gene3D" id="3.40.50.150">
    <property type="entry name" value="Vaccinia Virus protein VP39"/>
    <property type="match status" value="1"/>
</dbReference>
<dbReference type="GO" id="GO:0032259">
    <property type="term" value="P:methylation"/>
    <property type="evidence" value="ECO:0007669"/>
    <property type="project" value="UniProtKB-KW"/>
</dbReference>
<keyword evidence="3 7" id="KW-0808">Transferase</keyword>
<comment type="caution">
    <text evidence="7">The sequence shown here is derived from an EMBL/GenBank/DDBJ whole genome shotgun (WGS) entry which is preliminary data.</text>
</comment>
<dbReference type="Pfam" id="PF01555">
    <property type="entry name" value="N6_N4_Mtase"/>
    <property type="match status" value="1"/>
</dbReference>
<dbReference type="PROSITE" id="PS00092">
    <property type="entry name" value="N6_MTASE"/>
    <property type="match status" value="1"/>
</dbReference>
<dbReference type="InterPro" id="IPR029063">
    <property type="entry name" value="SAM-dependent_MTases_sf"/>
</dbReference>
<dbReference type="GO" id="GO:0003677">
    <property type="term" value="F:DNA binding"/>
    <property type="evidence" value="ECO:0007669"/>
    <property type="project" value="InterPro"/>
</dbReference>
<proteinExistence type="inferred from homology"/>
<sequence length="648" mass="74372">MKEIKLNGETADIALENIKKLKSIFPDAVSDGKVDFDKLRQMLGKYIETSNERYNFTWNGKGKALRMAQTPSAGTLRPCREESRNWESSQNLYIEGDNLEVMKLLQKSYSNKVKMIYIDPPYNTGRDFVYPDKFKDSIENYKTVTGQLDSEGKNISSNSETSGRYHTDWLNMMYPRLRLARNLLADDGVIFISIDDNEAANLRKICNEIFGEDNFLASFPRITKRAGKSTEAVARNNDTIVLFSKTDSPKLYLLEHTDEGFKYKDEFVKERGLYKVNQPLDYDSLQYSPGLDYPITIEGETYYPGNSQEKFSERRKGSYNRADWAWRWGKKLFAFGLKNGFIVVRKYDTYSRIYTKTYQKAAIEKNENGEFYISYMQRTKPLSTLEFVKNEYSNDNARKNIASLFESNIFEYSKPVSLLNALVKFTTKDNDLILDFFSGSSTTAHAVMQVNAEDGGGRKFIMVQLPEPTGNRDEACKAGYKNICEIGKERIRRAGNKIKKENTPEKIQNVDIGFKVFKLDTSNVREWQPDYENLELSLMNFIDRQVDGRTELDIVYEVMLKYGLELAYPVKELAVAGGKVYLAGSELIICLEDKITADVARGISGLLKELKPEICRVVFRDRGFYDDSSKANIKEILKNEGVDEFITI</sequence>
<dbReference type="OrthoDB" id="9800801at2"/>
<dbReference type="AlphaFoldDB" id="A0A318XKG4"/>
<evidence type="ECO:0000256" key="3">
    <source>
        <dbReference type="ARBA" id="ARBA00022679"/>
    </source>
</evidence>
<comment type="similarity">
    <text evidence="1">Belongs to the N(4)/N(6)-methyltransferase family.</text>
</comment>
<dbReference type="RefSeq" id="WP_110461912.1">
    <property type="nucleotide sequence ID" value="NZ_QKMR01000009.1"/>
</dbReference>
<keyword evidence="2 7" id="KW-0489">Methyltransferase</keyword>
<evidence type="ECO:0000313" key="8">
    <source>
        <dbReference type="Proteomes" id="UP000248132"/>
    </source>
</evidence>
<gene>
    <name evidence="7" type="ORF">LY28_01881</name>
</gene>
<dbReference type="EMBL" id="QKMR01000009">
    <property type="protein sequence ID" value="PYG87861.1"/>
    <property type="molecule type" value="Genomic_DNA"/>
</dbReference>
<reference evidence="7 8" key="1">
    <citation type="submission" date="2018-06" db="EMBL/GenBank/DDBJ databases">
        <title>Genomic Encyclopedia of Type Strains, Phase I: the one thousand microbial genomes (KMG-I) project.</title>
        <authorList>
            <person name="Kyrpides N."/>
        </authorList>
    </citation>
    <scope>NUCLEOTIDE SEQUENCE [LARGE SCALE GENOMIC DNA]</scope>
    <source>
        <strain evidence="7 8">DSM 19573</strain>
    </source>
</reference>
<dbReference type="InterPro" id="IPR002941">
    <property type="entry name" value="DNA_methylase_N4/N6"/>
</dbReference>
<dbReference type="SUPFAM" id="SSF53335">
    <property type="entry name" value="S-adenosyl-L-methionine-dependent methyltransferases"/>
    <property type="match status" value="1"/>
</dbReference>
<dbReference type="GO" id="GO:0008170">
    <property type="term" value="F:N-methyltransferase activity"/>
    <property type="evidence" value="ECO:0007669"/>
    <property type="project" value="InterPro"/>
</dbReference>
<dbReference type="GO" id="GO:0009307">
    <property type="term" value="P:DNA restriction-modification system"/>
    <property type="evidence" value="ECO:0007669"/>
    <property type="project" value="UniProtKB-KW"/>
</dbReference>
<feature type="domain" description="DNA methylase N-4/N-6" evidence="6">
    <location>
        <begin position="113"/>
        <end position="453"/>
    </location>
</feature>
<evidence type="ECO:0000259" key="6">
    <source>
        <dbReference type="Pfam" id="PF01555"/>
    </source>
</evidence>
<evidence type="ECO:0000313" key="7">
    <source>
        <dbReference type="EMBL" id="PYG87861.1"/>
    </source>
</evidence>
<evidence type="ECO:0000256" key="5">
    <source>
        <dbReference type="ARBA" id="ARBA00022747"/>
    </source>
</evidence>
<dbReference type="PRINTS" id="PR00506">
    <property type="entry name" value="D21N6MTFRASE"/>
</dbReference>
<dbReference type="Proteomes" id="UP000248132">
    <property type="component" value="Unassembled WGS sequence"/>
</dbReference>
<protein>
    <submittedName>
        <fullName evidence="7">Adenine-specific DNA-methyltransferase</fullName>
    </submittedName>
</protein>
<keyword evidence="4" id="KW-0949">S-adenosyl-L-methionine</keyword>
<dbReference type="PIRSF" id="PIRSF015855">
    <property type="entry name" value="TypeIII_Mtase_mKpnI"/>
    <property type="match status" value="1"/>
</dbReference>
<keyword evidence="8" id="KW-1185">Reference proteome</keyword>
<keyword evidence="5" id="KW-0680">Restriction system</keyword>
<name>A0A318XKG4_9FIRM</name>
<evidence type="ECO:0000256" key="4">
    <source>
        <dbReference type="ARBA" id="ARBA00022691"/>
    </source>
</evidence>
<dbReference type="InterPro" id="IPR002295">
    <property type="entry name" value="N4/N6-MTase_EcoPI_Mod-like"/>
</dbReference>
<evidence type="ECO:0000256" key="1">
    <source>
        <dbReference type="ARBA" id="ARBA00006594"/>
    </source>
</evidence>
<evidence type="ECO:0000256" key="2">
    <source>
        <dbReference type="ARBA" id="ARBA00022603"/>
    </source>
</evidence>
<organism evidence="7 8">
    <name type="scientific">Ruminiclostridium sufflavum DSM 19573</name>
    <dbReference type="NCBI Taxonomy" id="1121337"/>
    <lineage>
        <taxon>Bacteria</taxon>
        <taxon>Bacillati</taxon>
        <taxon>Bacillota</taxon>
        <taxon>Clostridia</taxon>
        <taxon>Eubacteriales</taxon>
        <taxon>Oscillospiraceae</taxon>
        <taxon>Ruminiclostridium</taxon>
    </lineage>
</organism>